<reference evidence="1 2" key="1">
    <citation type="submission" date="2021-08" db="EMBL/GenBank/DDBJ databases">
        <title>Caldovatus sediminis gen. nov., sp. nov., a moderately thermophilic bacterium isolated from a hot spring.</title>
        <authorList>
            <person name="Hu C.-J."/>
            <person name="Li W.-J."/>
            <person name="Xian W.-D."/>
        </authorList>
    </citation>
    <scope>NUCLEOTIDE SEQUENCE [LARGE SCALE GENOMIC DNA]</scope>
    <source>
        <strain evidence="1 2">SYSU G05006</strain>
    </source>
</reference>
<dbReference type="EMBL" id="JAHZUY010000003">
    <property type="protein sequence ID" value="MBW8268297.1"/>
    <property type="molecule type" value="Genomic_DNA"/>
</dbReference>
<comment type="caution">
    <text evidence="1">The sequence shown here is derived from an EMBL/GenBank/DDBJ whole genome shotgun (WGS) entry which is preliminary data.</text>
</comment>
<keyword evidence="2" id="KW-1185">Reference proteome</keyword>
<organism evidence="1 2">
    <name type="scientific">Caldovatus aquaticus</name>
    <dbReference type="NCBI Taxonomy" id="2865671"/>
    <lineage>
        <taxon>Bacteria</taxon>
        <taxon>Pseudomonadati</taxon>
        <taxon>Pseudomonadota</taxon>
        <taxon>Alphaproteobacteria</taxon>
        <taxon>Acetobacterales</taxon>
        <taxon>Roseomonadaceae</taxon>
        <taxon>Caldovatus</taxon>
    </lineage>
</organism>
<dbReference type="RefSeq" id="WP_220115804.1">
    <property type="nucleotide sequence ID" value="NZ_JAHZUY010000003.1"/>
</dbReference>
<sequence length="155" mass="17238">MTVLREGVWDGAEISIEELRREACEIAGQSLSLTICQVGAGDSYAVHLGNGHRLVRLVCSAARVHPVVRRLAEALRDRPYVDPVAPPQDGLASDYWWREVPLATAKAARDWVRWRLLADPSQSDLAMDRFIASLDPPKREELLRRAVNGLGPEGF</sequence>
<evidence type="ECO:0000313" key="1">
    <source>
        <dbReference type="EMBL" id="MBW8268297.1"/>
    </source>
</evidence>
<proteinExistence type="predicted"/>
<accession>A0ABS7F012</accession>
<dbReference type="Proteomes" id="UP001519924">
    <property type="component" value="Unassembled WGS sequence"/>
</dbReference>
<evidence type="ECO:0000313" key="2">
    <source>
        <dbReference type="Proteomes" id="UP001519924"/>
    </source>
</evidence>
<name>A0ABS7F012_9PROT</name>
<gene>
    <name evidence="1" type="ORF">K1J50_02235</name>
</gene>
<protein>
    <submittedName>
        <fullName evidence="1">Uncharacterized protein</fullName>
    </submittedName>
</protein>